<evidence type="ECO:0000313" key="2">
    <source>
        <dbReference type="Proteomes" id="UP000308197"/>
    </source>
</evidence>
<organism evidence="1 2">
    <name type="scientific">Polyporus arcularius HHB13444</name>
    <dbReference type="NCBI Taxonomy" id="1314778"/>
    <lineage>
        <taxon>Eukaryota</taxon>
        <taxon>Fungi</taxon>
        <taxon>Dikarya</taxon>
        <taxon>Basidiomycota</taxon>
        <taxon>Agaricomycotina</taxon>
        <taxon>Agaricomycetes</taxon>
        <taxon>Polyporales</taxon>
        <taxon>Polyporaceae</taxon>
        <taxon>Polyporus</taxon>
    </lineage>
</organism>
<dbReference type="STRING" id="1314778.A0A5C3NLU4"/>
<evidence type="ECO:0000313" key="1">
    <source>
        <dbReference type="EMBL" id="TFK78691.1"/>
    </source>
</evidence>
<keyword evidence="2" id="KW-1185">Reference proteome</keyword>
<dbReference type="Proteomes" id="UP000308197">
    <property type="component" value="Unassembled WGS sequence"/>
</dbReference>
<dbReference type="AlphaFoldDB" id="A0A5C3NLU4"/>
<accession>A0A5C3NLU4</accession>
<gene>
    <name evidence="1" type="ORF">K466DRAFT_570675</name>
</gene>
<proteinExistence type="predicted"/>
<sequence length="244" mass="27288">MMAAVNVLNSPPAHAYCVLGSGSDSELPKYSGAPSVLIREELAVHLQLPIWSLPEPYKLGNTWGVGENESMKYVKLRVALPDHSWSSITCHTIVVPSLCASVILGKVFLESDQLIEDHSGCSLICKPSNRDLLAPLPPSPTCQSSSLHDKKQQRLKERIQADDARRMEHLRFLRELRCTTAVRRIHADRHTIDVLTCAATLVRDRVEQLAFQETLVREDATMKAEFVDLFPEDIPHINHLPSDV</sequence>
<dbReference type="InParanoid" id="A0A5C3NLU4"/>
<reference evidence="1 2" key="1">
    <citation type="journal article" date="2019" name="Nat. Ecol. Evol.">
        <title>Megaphylogeny resolves global patterns of mushroom evolution.</title>
        <authorList>
            <person name="Varga T."/>
            <person name="Krizsan K."/>
            <person name="Foldi C."/>
            <person name="Dima B."/>
            <person name="Sanchez-Garcia M."/>
            <person name="Sanchez-Ramirez S."/>
            <person name="Szollosi G.J."/>
            <person name="Szarkandi J.G."/>
            <person name="Papp V."/>
            <person name="Albert L."/>
            <person name="Andreopoulos W."/>
            <person name="Angelini C."/>
            <person name="Antonin V."/>
            <person name="Barry K.W."/>
            <person name="Bougher N.L."/>
            <person name="Buchanan P."/>
            <person name="Buyck B."/>
            <person name="Bense V."/>
            <person name="Catcheside P."/>
            <person name="Chovatia M."/>
            <person name="Cooper J."/>
            <person name="Damon W."/>
            <person name="Desjardin D."/>
            <person name="Finy P."/>
            <person name="Geml J."/>
            <person name="Haridas S."/>
            <person name="Hughes K."/>
            <person name="Justo A."/>
            <person name="Karasinski D."/>
            <person name="Kautmanova I."/>
            <person name="Kiss B."/>
            <person name="Kocsube S."/>
            <person name="Kotiranta H."/>
            <person name="LaButti K.M."/>
            <person name="Lechner B.E."/>
            <person name="Liimatainen K."/>
            <person name="Lipzen A."/>
            <person name="Lukacs Z."/>
            <person name="Mihaltcheva S."/>
            <person name="Morgado L.N."/>
            <person name="Niskanen T."/>
            <person name="Noordeloos M.E."/>
            <person name="Ohm R.A."/>
            <person name="Ortiz-Santana B."/>
            <person name="Ovrebo C."/>
            <person name="Racz N."/>
            <person name="Riley R."/>
            <person name="Savchenko A."/>
            <person name="Shiryaev A."/>
            <person name="Soop K."/>
            <person name="Spirin V."/>
            <person name="Szebenyi C."/>
            <person name="Tomsovsky M."/>
            <person name="Tulloss R.E."/>
            <person name="Uehling J."/>
            <person name="Grigoriev I.V."/>
            <person name="Vagvolgyi C."/>
            <person name="Papp T."/>
            <person name="Martin F.M."/>
            <person name="Miettinen O."/>
            <person name="Hibbett D.S."/>
            <person name="Nagy L.G."/>
        </authorList>
    </citation>
    <scope>NUCLEOTIDE SEQUENCE [LARGE SCALE GENOMIC DNA]</scope>
    <source>
        <strain evidence="1 2">HHB13444</strain>
    </source>
</reference>
<name>A0A5C3NLU4_9APHY</name>
<dbReference type="EMBL" id="ML212380">
    <property type="protein sequence ID" value="TFK78691.1"/>
    <property type="molecule type" value="Genomic_DNA"/>
</dbReference>
<protein>
    <submittedName>
        <fullName evidence="1">Uncharacterized protein</fullName>
    </submittedName>
</protein>